<dbReference type="AlphaFoldDB" id="A0A232F5D2"/>
<evidence type="ECO:0000256" key="2">
    <source>
        <dbReference type="SAM" id="Coils"/>
    </source>
</evidence>
<dbReference type="Proteomes" id="UP000215335">
    <property type="component" value="Unassembled WGS sequence"/>
</dbReference>
<dbReference type="PROSITE" id="PS50082">
    <property type="entry name" value="WD_REPEATS_2"/>
    <property type="match status" value="1"/>
</dbReference>
<feature type="coiled-coil region" evidence="2">
    <location>
        <begin position="851"/>
        <end position="974"/>
    </location>
</feature>
<reference evidence="3 4" key="1">
    <citation type="journal article" date="2017" name="Curr. Biol.">
        <title>The Evolution of Venom by Co-option of Single-Copy Genes.</title>
        <authorList>
            <person name="Martinson E.O."/>
            <person name="Mrinalini"/>
            <person name="Kelkar Y.D."/>
            <person name="Chang C.H."/>
            <person name="Werren J.H."/>
        </authorList>
    </citation>
    <scope>NUCLEOTIDE SEQUENCE [LARGE SCALE GENOMIC DNA]</scope>
    <source>
        <strain evidence="3 4">Alberta</strain>
        <tissue evidence="3">Whole body</tissue>
    </source>
</reference>
<proteinExistence type="predicted"/>
<dbReference type="InterPro" id="IPR015943">
    <property type="entry name" value="WD40/YVTN_repeat-like_dom_sf"/>
</dbReference>
<evidence type="ECO:0000313" key="3">
    <source>
        <dbReference type="EMBL" id="OXU25673.1"/>
    </source>
</evidence>
<keyword evidence="1" id="KW-0853">WD repeat</keyword>
<dbReference type="SMART" id="SM00320">
    <property type="entry name" value="WD40"/>
    <property type="match status" value="6"/>
</dbReference>
<feature type="repeat" description="WD" evidence="1">
    <location>
        <begin position="506"/>
        <end position="547"/>
    </location>
</feature>
<dbReference type="PROSITE" id="PS50294">
    <property type="entry name" value="WD_REPEATS_REGION"/>
    <property type="match status" value="1"/>
</dbReference>
<dbReference type="PANTHER" id="PTHR32215:SF0">
    <property type="entry name" value="CILIA- AND FLAGELLA-ASSOCIATED PROTEIN 57"/>
    <property type="match status" value="1"/>
</dbReference>
<dbReference type="InterPro" id="IPR001680">
    <property type="entry name" value="WD40_rpt"/>
</dbReference>
<accession>A0A232F5D2</accession>
<organism evidence="3 4">
    <name type="scientific">Trichomalopsis sarcophagae</name>
    <dbReference type="NCBI Taxonomy" id="543379"/>
    <lineage>
        <taxon>Eukaryota</taxon>
        <taxon>Metazoa</taxon>
        <taxon>Ecdysozoa</taxon>
        <taxon>Arthropoda</taxon>
        <taxon>Hexapoda</taxon>
        <taxon>Insecta</taxon>
        <taxon>Pterygota</taxon>
        <taxon>Neoptera</taxon>
        <taxon>Endopterygota</taxon>
        <taxon>Hymenoptera</taxon>
        <taxon>Apocrita</taxon>
        <taxon>Proctotrupomorpha</taxon>
        <taxon>Chalcidoidea</taxon>
        <taxon>Pteromalidae</taxon>
        <taxon>Pteromalinae</taxon>
        <taxon>Trichomalopsis</taxon>
    </lineage>
</organism>
<dbReference type="EMBL" id="NNAY01000969">
    <property type="protein sequence ID" value="OXU25673.1"/>
    <property type="molecule type" value="Genomic_DNA"/>
</dbReference>
<dbReference type="SUPFAM" id="SSF50978">
    <property type="entry name" value="WD40 repeat-like"/>
    <property type="match status" value="2"/>
</dbReference>
<feature type="coiled-coil region" evidence="2">
    <location>
        <begin position="1017"/>
        <end position="1065"/>
    </location>
</feature>
<feature type="non-terminal residue" evidence="3">
    <location>
        <position position="1"/>
    </location>
</feature>
<keyword evidence="4" id="KW-1185">Reference proteome</keyword>
<dbReference type="InterPro" id="IPR036322">
    <property type="entry name" value="WD40_repeat_dom_sf"/>
</dbReference>
<dbReference type="OrthoDB" id="10251741at2759"/>
<dbReference type="PANTHER" id="PTHR32215">
    <property type="entry name" value="CILIA- AND FLAGELLA-ASSOCIATED PROTEIN 57"/>
    <property type="match status" value="1"/>
</dbReference>
<feature type="coiled-coil region" evidence="2">
    <location>
        <begin position="1153"/>
        <end position="1242"/>
    </location>
</feature>
<name>A0A232F5D2_9HYME</name>
<gene>
    <name evidence="3" type="ORF">TSAR_006048</name>
</gene>
<dbReference type="Gene3D" id="1.10.287.1490">
    <property type="match status" value="1"/>
</dbReference>
<feature type="coiled-coil region" evidence="2">
    <location>
        <begin position="692"/>
        <end position="759"/>
    </location>
</feature>
<evidence type="ECO:0000313" key="4">
    <source>
        <dbReference type="Proteomes" id="UP000215335"/>
    </source>
</evidence>
<protein>
    <submittedName>
        <fullName evidence="3">Uncharacterized protein</fullName>
    </submittedName>
</protein>
<dbReference type="InterPro" id="IPR052993">
    <property type="entry name" value="CFA-57"/>
</dbReference>
<keyword evidence="2" id="KW-0175">Coiled coil</keyword>
<sequence>VECIAQYFFITFLTVKIMSKLQTRVFYGLRTDVAGNAHFVTDDEVLYLVGNALSVHNFSQRRQRLIRLPDKHKINSMTITPNKKFAALCEVGDKPLISIYDLHTLKRKKLLGIPYDASGVTSFSCLAFTFDSKYLAVVTDQNQTMLFYNWEKGKLESSMELGNLQNPNTKVNLISCNPGDTGIIALGGKFAFKFLTVSETMWRPYGFSKAENLIITSLAWLNTDRLLAGTSDGRILFLENGDLKNIFKMTEVTLINLKIREEVAVANPVSQTSLNESREHHQEILCLNVFSRGFAFALGYGTIVVFEKDGQHKYTKRNVYVIPPQVSREESDHLYHVNTISSNPSSDKLIITTGWSQLFCATLWGPDIKVDPEPQMVDVIGHHLHHGPIGGLSICTWKSHVVTFGEVDRSVRMWDYETESLIMVKQYFEDISCILLHPTGLFCLIGFSDKLRFMSILIDDFLTMKEFSIRNCKIAAFSYGGQMFAAVNGNIIQVYTTIDFNARFLLKGHTEIIRGITWSQDDAKLVSIGSEGAVYEWDMNTGLRSAEVVLKGMTLNGIVLSADGVTAYCISSDNRIHEIKENTVIRVYNMPGIQPNSIVMGKDDSLMFLTYSGGFVASLKYPLTDPVEFNEYHIHCSNISQMLLTYDEQVLITTGVDGTLCFWKVSYVDGKTSASRRDLLYSDQILISRKDLGDKVHTIRDLNTRIKELETEHVYKMRQTTLQHNDKLREIHQSYCEAIEELRDKIDKLEEDHTNEINTINVEIARTKAAHEEAMRQMEIGYDSKLIVEYDKYQAFEERNNAMREDYEQRLADLAKAGKAELGRAFLIFIRIYLFGRFNDGFISFGSEETIARYEARLQEKDLQLKEAREEMAQEVRIHEIIKAQIEDDADREIVELRTNYEAALCEERALALKLKGEAGVLRNKHAMSQKDVEDLKWQLNSLRDEYTQLKGRKEELEKDVVDLKSELQDRDSAILDKEKTIDELGLANQELEKFRFVLNHRITELQAQIEPRDKQINELKDKISDMELELLGLNKTNQNLELKLYELREKLSAAKREIQIETQRRKRCQQVSRKIRIELLDTAALIQEPNALKSAIIKLYHRYSDSEEFLRNHKADLDAQCEFMKQRDHLEKTISLLKKQIAQNTSGGDVQLDKILEENITLLTELNALREELKAAQRHIADMESLLGLKGRDTGPMEARAKLAKACHGNEELEQNYKEQIQECQRIINVLKEDIDRLISRLTEKSTKKPEQ</sequence>
<dbReference type="STRING" id="543379.A0A232F5D2"/>
<comment type="caution">
    <text evidence="3">The sequence shown here is derived from an EMBL/GenBank/DDBJ whole genome shotgun (WGS) entry which is preliminary data.</text>
</comment>
<evidence type="ECO:0000256" key="1">
    <source>
        <dbReference type="PROSITE-ProRule" id="PRU00221"/>
    </source>
</evidence>
<dbReference type="Gene3D" id="2.130.10.10">
    <property type="entry name" value="YVTN repeat-like/Quinoprotein amine dehydrogenase"/>
    <property type="match status" value="2"/>
</dbReference>